<name>A0A0G0W374_9BACT</name>
<dbReference type="InterPro" id="IPR006674">
    <property type="entry name" value="HD_domain"/>
</dbReference>
<comment type="caution">
    <text evidence="6">The sequence shown here is derived from an EMBL/GenBank/DDBJ whole genome shotgun (WGS) entry which is preliminary data.</text>
</comment>
<organism evidence="6 7">
    <name type="scientific">Candidatus Nomurabacteria bacterium GW2011_GWB1_40_7</name>
    <dbReference type="NCBI Taxonomy" id="1618744"/>
    <lineage>
        <taxon>Bacteria</taxon>
        <taxon>Candidatus Nomuraibacteriota</taxon>
    </lineage>
</organism>
<evidence type="ECO:0000256" key="2">
    <source>
        <dbReference type="RuleBase" id="RU003847"/>
    </source>
</evidence>
<dbReference type="SUPFAM" id="SSF109604">
    <property type="entry name" value="HD-domain/PDEase-like"/>
    <property type="match status" value="1"/>
</dbReference>
<keyword evidence="3" id="KW-0175">Coiled coil</keyword>
<evidence type="ECO:0000313" key="6">
    <source>
        <dbReference type="EMBL" id="KKR69717.1"/>
    </source>
</evidence>
<proteinExistence type="inferred from homology"/>
<dbReference type="PANTHER" id="PTHR21262">
    <property type="entry name" value="GUANOSINE-3',5'-BIS DIPHOSPHATE 3'-PYROPHOSPHOHYDROLASE"/>
    <property type="match status" value="1"/>
</dbReference>
<dbReference type="PANTHER" id="PTHR21262:SF31">
    <property type="entry name" value="GTP PYROPHOSPHOKINASE"/>
    <property type="match status" value="1"/>
</dbReference>
<dbReference type="PATRIC" id="fig|1618744.3.peg.596"/>
<comment type="similarity">
    <text evidence="2">Belongs to the relA/spoT family.</text>
</comment>
<accession>A0A0G0W374</accession>
<evidence type="ECO:0000313" key="7">
    <source>
        <dbReference type="Proteomes" id="UP000034452"/>
    </source>
</evidence>
<dbReference type="InterPro" id="IPR004095">
    <property type="entry name" value="TGS"/>
</dbReference>
<dbReference type="CDD" id="cd00077">
    <property type="entry name" value="HDc"/>
    <property type="match status" value="1"/>
</dbReference>
<dbReference type="PROSITE" id="PS51831">
    <property type="entry name" value="HD"/>
    <property type="match status" value="1"/>
</dbReference>
<dbReference type="InterPro" id="IPR033655">
    <property type="entry name" value="TGS_RelA/SpoT"/>
</dbReference>
<dbReference type="FunFam" id="1.10.3210.10:FF:000001">
    <property type="entry name" value="GTP pyrophosphokinase RelA"/>
    <property type="match status" value="1"/>
</dbReference>
<dbReference type="Gene3D" id="3.10.20.30">
    <property type="match status" value="1"/>
</dbReference>
<evidence type="ECO:0000256" key="3">
    <source>
        <dbReference type="SAM" id="Coils"/>
    </source>
</evidence>
<dbReference type="CDD" id="cd05399">
    <property type="entry name" value="NT_Rel-Spo_like"/>
    <property type="match status" value="1"/>
</dbReference>
<dbReference type="PROSITE" id="PS51880">
    <property type="entry name" value="TGS"/>
    <property type="match status" value="1"/>
</dbReference>
<dbReference type="FunFam" id="3.10.20.30:FF:000002">
    <property type="entry name" value="GTP pyrophosphokinase (RelA/SpoT)"/>
    <property type="match status" value="1"/>
</dbReference>
<dbReference type="InterPro" id="IPR003607">
    <property type="entry name" value="HD/PDEase_dom"/>
</dbReference>
<comment type="function">
    <text evidence="2">In eubacteria ppGpp (guanosine 3'-diphosphate 5'-diphosphate) is a mediator of the stringent response that coordinates a variety of cellular activities in response to changes in nutritional abundance.</text>
</comment>
<dbReference type="InterPro" id="IPR012676">
    <property type="entry name" value="TGS-like"/>
</dbReference>
<dbReference type="NCBIfam" id="TIGR00691">
    <property type="entry name" value="spoT_relA"/>
    <property type="match status" value="1"/>
</dbReference>
<feature type="domain" description="TGS" evidence="5">
    <location>
        <begin position="397"/>
        <end position="458"/>
    </location>
</feature>
<dbReference type="InterPro" id="IPR007685">
    <property type="entry name" value="RelA_SpoT"/>
</dbReference>
<dbReference type="GO" id="GO:0015969">
    <property type="term" value="P:guanosine tetraphosphate metabolic process"/>
    <property type="evidence" value="ECO:0007669"/>
    <property type="project" value="InterPro"/>
</dbReference>
<dbReference type="GO" id="GO:0005886">
    <property type="term" value="C:plasma membrane"/>
    <property type="evidence" value="ECO:0007669"/>
    <property type="project" value="TreeGrafter"/>
</dbReference>
<dbReference type="Proteomes" id="UP000034452">
    <property type="component" value="Unassembled WGS sequence"/>
</dbReference>
<feature type="coiled-coil region" evidence="3">
    <location>
        <begin position="205"/>
        <end position="232"/>
    </location>
</feature>
<feature type="domain" description="HD" evidence="4">
    <location>
        <begin position="45"/>
        <end position="154"/>
    </location>
</feature>
<dbReference type="InterPro" id="IPR043519">
    <property type="entry name" value="NT_sf"/>
</dbReference>
<dbReference type="EMBL" id="LBZL01000023">
    <property type="protein sequence ID" value="KKR69717.1"/>
    <property type="molecule type" value="Genomic_DNA"/>
</dbReference>
<dbReference type="InterPro" id="IPR012675">
    <property type="entry name" value="Beta-grasp_dom_sf"/>
</dbReference>
<comment type="pathway">
    <text evidence="1">Purine metabolism.</text>
</comment>
<dbReference type="SUPFAM" id="SSF81301">
    <property type="entry name" value="Nucleotidyltransferase"/>
    <property type="match status" value="1"/>
</dbReference>
<dbReference type="SMART" id="SM00471">
    <property type="entry name" value="HDc"/>
    <property type="match status" value="1"/>
</dbReference>
<dbReference type="Pfam" id="PF02824">
    <property type="entry name" value="TGS"/>
    <property type="match status" value="1"/>
</dbReference>
<dbReference type="AlphaFoldDB" id="A0A0G0W374"/>
<dbReference type="CDD" id="cd01668">
    <property type="entry name" value="TGS_RSH"/>
    <property type="match status" value="1"/>
</dbReference>
<dbReference type="SUPFAM" id="SSF81271">
    <property type="entry name" value="TGS-like"/>
    <property type="match status" value="1"/>
</dbReference>
<evidence type="ECO:0000259" key="5">
    <source>
        <dbReference type="PROSITE" id="PS51880"/>
    </source>
</evidence>
<dbReference type="Gene3D" id="1.10.3210.10">
    <property type="entry name" value="Hypothetical protein af1432"/>
    <property type="match status" value="1"/>
</dbReference>
<dbReference type="FunFam" id="3.30.460.10:FF:000001">
    <property type="entry name" value="GTP pyrophosphokinase RelA"/>
    <property type="match status" value="1"/>
</dbReference>
<protein>
    <submittedName>
        <fullName evidence="6">(P)ppGpp synthetase I, SpoT/RelA</fullName>
    </submittedName>
</protein>
<evidence type="ECO:0000259" key="4">
    <source>
        <dbReference type="PROSITE" id="PS51831"/>
    </source>
</evidence>
<dbReference type="Pfam" id="PF04607">
    <property type="entry name" value="RelA_SpoT"/>
    <property type="match status" value="1"/>
</dbReference>
<reference evidence="6 7" key="1">
    <citation type="journal article" date="2015" name="Nature">
        <title>rRNA introns, odd ribosomes, and small enigmatic genomes across a large radiation of phyla.</title>
        <authorList>
            <person name="Brown C.T."/>
            <person name="Hug L.A."/>
            <person name="Thomas B.C."/>
            <person name="Sharon I."/>
            <person name="Castelle C.J."/>
            <person name="Singh A."/>
            <person name="Wilkins M.J."/>
            <person name="Williams K.H."/>
            <person name="Banfield J.F."/>
        </authorList>
    </citation>
    <scope>NUCLEOTIDE SEQUENCE [LARGE SCALE GENOMIC DNA]</scope>
</reference>
<gene>
    <name evidence="6" type="ORF">UU13_C0023G0005</name>
</gene>
<dbReference type="Gene3D" id="3.30.460.10">
    <property type="entry name" value="Beta Polymerase, domain 2"/>
    <property type="match status" value="1"/>
</dbReference>
<sequence>MANVKEIIDLIEGGITKKEEELINKAYEFAKVAHEGQKRMSGEPYFIHVFETAKILAKFEMDIQTIIAGLLHDVLEDTSITEEEIKRDTSITEEEIKRDFGDDILFLIKGVTKLGTLKYRGHERHVESLRKFFIAMANDLRVVIIKFADRLHNLRTLEFVPEDKRKRIAIESIEVYAPLANRLGMGKLKGELEDAAFPYAYPKEYMQIEEIIKEKKELYKKYLAEVNEKLKKELEKNKIKFIEIDYRIKHKYSLYKKLLKYNMDIEKIYDIVALRVVVNTVEECYRALGLVHSIWNPLPGRIKDFIAIPKPNGYRSIHTTIFTGLGGIAEIQIRTKEMHTEADYGIAAHFAYKERGIRKANDHKNKFKWIEELKELKYAPRDPRKFIDHLKMDFFNDRIFIFTPKGDVIDLPEDSTPLDFAYAIHSDIGDHTSGVKINAIMSPIYSKLKNGDMVEIVTKKDSRPSGKWLEYVKTAVAKKHIRSYLEKNSLLAKLKSFGRS</sequence>
<dbReference type="InterPro" id="IPR004811">
    <property type="entry name" value="RelA/Spo_fam"/>
</dbReference>
<evidence type="ECO:0000256" key="1">
    <source>
        <dbReference type="ARBA" id="ARBA00025704"/>
    </source>
</evidence>
<dbReference type="Pfam" id="PF13328">
    <property type="entry name" value="HD_4"/>
    <property type="match status" value="1"/>
</dbReference>
<dbReference type="SMART" id="SM00954">
    <property type="entry name" value="RelA_SpoT"/>
    <property type="match status" value="1"/>
</dbReference>